<protein>
    <submittedName>
        <fullName evidence="1">Uncharacterized protein</fullName>
    </submittedName>
</protein>
<reference evidence="1 2" key="1">
    <citation type="submission" date="2024-01" db="EMBL/GenBank/DDBJ databases">
        <authorList>
            <person name="Waweru B."/>
        </authorList>
    </citation>
    <scope>NUCLEOTIDE SEQUENCE [LARGE SCALE GENOMIC DNA]</scope>
</reference>
<keyword evidence="2" id="KW-1185">Reference proteome</keyword>
<accession>A0AAV1SS39</accession>
<name>A0AAV1SS39_9ROSI</name>
<dbReference type="AlphaFoldDB" id="A0AAV1SS39"/>
<organism evidence="1 2">
    <name type="scientific">Dovyalis caffra</name>
    <dbReference type="NCBI Taxonomy" id="77055"/>
    <lineage>
        <taxon>Eukaryota</taxon>
        <taxon>Viridiplantae</taxon>
        <taxon>Streptophyta</taxon>
        <taxon>Embryophyta</taxon>
        <taxon>Tracheophyta</taxon>
        <taxon>Spermatophyta</taxon>
        <taxon>Magnoliopsida</taxon>
        <taxon>eudicotyledons</taxon>
        <taxon>Gunneridae</taxon>
        <taxon>Pentapetalae</taxon>
        <taxon>rosids</taxon>
        <taxon>fabids</taxon>
        <taxon>Malpighiales</taxon>
        <taxon>Salicaceae</taxon>
        <taxon>Flacourtieae</taxon>
        <taxon>Dovyalis</taxon>
    </lineage>
</organism>
<sequence length="62" mass="7563">KSLQGEQYLFARDVRKVPRRTTMYMYGFDDLKRLEGEQHLFVRDVRKVPRRATMYVYGFDDL</sequence>
<evidence type="ECO:0000313" key="1">
    <source>
        <dbReference type="EMBL" id="CAK7356346.1"/>
    </source>
</evidence>
<proteinExistence type="predicted"/>
<evidence type="ECO:0000313" key="2">
    <source>
        <dbReference type="Proteomes" id="UP001314170"/>
    </source>
</evidence>
<dbReference type="EMBL" id="CAWUPB010001197">
    <property type="protein sequence ID" value="CAK7356346.1"/>
    <property type="molecule type" value="Genomic_DNA"/>
</dbReference>
<feature type="non-terminal residue" evidence="1">
    <location>
        <position position="1"/>
    </location>
</feature>
<gene>
    <name evidence="1" type="ORF">DCAF_LOCUS26617</name>
</gene>
<dbReference type="Proteomes" id="UP001314170">
    <property type="component" value="Unassembled WGS sequence"/>
</dbReference>
<comment type="caution">
    <text evidence="1">The sequence shown here is derived from an EMBL/GenBank/DDBJ whole genome shotgun (WGS) entry which is preliminary data.</text>
</comment>